<name>A0AB39TMR3_9ACTN</name>
<reference evidence="2" key="1">
    <citation type="submission" date="2024-07" db="EMBL/GenBank/DDBJ databases">
        <authorList>
            <person name="Yu S.T."/>
        </authorList>
    </citation>
    <scope>NUCLEOTIDE SEQUENCE</scope>
    <source>
        <strain evidence="2">Y1</strain>
    </source>
</reference>
<dbReference type="EMBL" id="CP163445">
    <property type="protein sequence ID" value="XDQ80376.1"/>
    <property type="molecule type" value="Genomic_DNA"/>
</dbReference>
<accession>A0AB39TMR3</accession>
<dbReference type="RefSeq" id="WP_052706500.1">
    <property type="nucleotide sequence ID" value="NZ_CP163445.1"/>
</dbReference>
<feature type="chain" id="PRO_5044280234" description="ATP-binding protein" evidence="1">
    <location>
        <begin position="31"/>
        <end position="129"/>
    </location>
</feature>
<evidence type="ECO:0008006" key="3">
    <source>
        <dbReference type="Google" id="ProtNLM"/>
    </source>
</evidence>
<evidence type="ECO:0000313" key="2">
    <source>
        <dbReference type="EMBL" id="XDQ80376.1"/>
    </source>
</evidence>
<sequence length="129" mass="11888">MVPKISTKGTAGLAAAVGAVVLLGAGTAQAAAGTGPAPAGGPAALAKTDVGQALNGTTSGLGYGIAPIKSLRLDPWANSTADVLNNGATVQPDQGLAPVGTGALTGPLSAGGGVKDLPLVGGLTGALPG</sequence>
<evidence type="ECO:0000256" key="1">
    <source>
        <dbReference type="SAM" id="SignalP"/>
    </source>
</evidence>
<keyword evidence="1" id="KW-0732">Signal</keyword>
<protein>
    <recommendedName>
        <fullName evidence="3">ATP-binding protein</fullName>
    </recommendedName>
</protein>
<gene>
    <name evidence="2" type="ORF">AB2U05_18840</name>
</gene>
<proteinExistence type="predicted"/>
<feature type="signal peptide" evidence="1">
    <location>
        <begin position="1"/>
        <end position="30"/>
    </location>
</feature>
<dbReference type="AlphaFoldDB" id="A0AB39TMR3"/>
<organism evidence="2">
    <name type="scientific">Streptomyces sp. Y1</name>
    <dbReference type="NCBI Taxonomy" id="3238634"/>
    <lineage>
        <taxon>Bacteria</taxon>
        <taxon>Bacillati</taxon>
        <taxon>Actinomycetota</taxon>
        <taxon>Actinomycetes</taxon>
        <taxon>Kitasatosporales</taxon>
        <taxon>Streptomycetaceae</taxon>
        <taxon>Streptomyces</taxon>
    </lineage>
</organism>